<dbReference type="EnsemblPlants" id="Zm00001eb137520_T001">
    <property type="protein sequence ID" value="Zm00001eb137520_P001"/>
    <property type="gene ID" value="Zm00001eb137520"/>
</dbReference>
<accession>A0A804N5W2</accession>
<reference evidence="1" key="2">
    <citation type="submission" date="2019-07" db="EMBL/GenBank/DDBJ databases">
        <authorList>
            <person name="Seetharam A."/>
            <person name="Woodhouse M."/>
            <person name="Cannon E."/>
        </authorList>
    </citation>
    <scope>NUCLEOTIDE SEQUENCE [LARGE SCALE GENOMIC DNA]</scope>
    <source>
        <strain evidence="1">cv. B73</strain>
    </source>
</reference>
<dbReference type="AlphaFoldDB" id="A0A804N5W2"/>
<dbReference type="FunCoup" id="A0A804N5W2">
    <property type="interactions" value="555"/>
</dbReference>
<protein>
    <recommendedName>
        <fullName evidence="3">HMA domain-containing protein</fullName>
    </recommendedName>
</protein>
<evidence type="ECO:0000313" key="1">
    <source>
        <dbReference type="EnsemblPlants" id="Zm00001eb137520_P001"/>
    </source>
</evidence>
<reference evidence="2" key="1">
    <citation type="submission" date="2015-12" db="EMBL/GenBank/DDBJ databases">
        <title>Update maize B73 reference genome by single molecule sequencing technologies.</title>
        <authorList>
            <consortium name="Maize Genome Sequencing Project"/>
            <person name="Ware D."/>
        </authorList>
    </citation>
    <scope>NUCLEOTIDE SEQUENCE [LARGE SCALE GENOMIC DNA]</scope>
    <source>
        <strain evidence="2">cv. B73</strain>
    </source>
</reference>
<dbReference type="PANTHER" id="PTHR46413:SF22">
    <property type="entry name" value="OS03G0829466 PROTEIN"/>
    <property type="match status" value="1"/>
</dbReference>
<dbReference type="GO" id="GO:0046872">
    <property type="term" value="F:metal ion binding"/>
    <property type="evidence" value="ECO:0007669"/>
    <property type="project" value="InterPro"/>
</dbReference>
<dbReference type="PANTHER" id="PTHR46413">
    <property type="entry name" value="HEAVY METAL-ASSOCIATED ISOPRENYLATED PLANT PROTEIN 6"/>
    <property type="match status" value="1"/>
</dbReference>
<evidence type="ECO:0008006" key="3">
    <source>
        <dbReference type="Google" id="ProtNLM"/>
    </source>
</evidence>
<reference evidence="1" key="3">
    <citation type="submission" date="2021-05" db="UniProtKB">
        <authorList>
            <consortium name="EnsemblPlants"/>
        </authorList>
    </citation>
    <scope>IDENTIFICATION</scope>
    <source>
        <strain evidence="1">cv. B73</strain>
    </source>
</reference>
<proteinExistence type="predicted"/>
<dbReference type="InterPro" id="IPR044594">
    <property type="entry name" value="HIPP01/3/5/6"/>
</dbReference>
<evidence type="ECO:0000313" key="2">
    <source>
        <dbReference type="Proteomes" id="UP000007305"/>
    </source>
</evidence>
<keyword evidence="2" id="KW-1185">Reference proteome</keyword>
<dbReference type="Gene3D" id="3.30.70.100">
    <property type="match status" value="1"/>
</dbReference>
<dbReference type="Gramene" id="Zm00001eb137520_T001">
    <property type="protein sequence ID" value="Zm00001eb137520_P001"/>
    <property type="gene ID" value="Zm00001eb137520"/>
</dbReference>
<organism evidence="1 2">
    <name type="scientific">Zea mays</name>
    <name type="common">Maize</name>
    <dbReference type="NCBI Taxonomy" id="4577"/>
    <lineage>
        <taxon>Eukaryota</taxon>
        <taxon>Viridiplantae</taxon>
        <taxon>Streptophyta</taxon>
        <taxon>Embryophyta</taxon>
        <taxon>Tracheophyta</taxon>
        <taxon>Spermatophyta</taxon>
        <taxon>Magnoliopsida</taxon>
        <taxon>Liliopsida</taxon>
        <taxon>Poales</taxon>
        <taxon>Poaceae</taxon>
        <taxon>PACMAD clade</taxon>
        <taxon>Panicoideae</taxon>
        <taxon>Andropogonodae</taxon>
        <taxon>Andropogoneae</taxon>
        <taxon>Tripsacinae</taxon>
        <taxon>Zea</taxon>
    </lineage>
</organism>
<name>A0A804N5W2_MAIZE</name>
<dbReference type="Proteomes" id="UP000007305">
    <property type="component" value="Chromosome 3"/>
</dbReference>
<sequence>MAPVILQMDVHCARCARRIRKALKGVHGAFPSMAFAFAAQHTGARARAVVDVSFHLTHARMHADADLYIMRAGVEDVWASVDTGLVVVAGYALDASMLRWRVQSRSRRPVVVVSDGAAEDAPPPLDSAQMVHLGPPGGYPQYYGWAPAHHQLPLHGRYDAPPPYYGGHDDNPNGCCTMQ</sequence>
<dbReference type="InParanoid" id="A0A804N5W2"/>